<gene>
    <name evidence="2" type="ORF">RRG08_057164</name>
</gene>
<comment type="caution">
    <text evidence="2">The sequence shown here is derived from an EMBL/GenBank/DDBJ whole genome shotgun (WGS) entry which is preliminary data.</text>
</comment>
<keyword evidence="3" id="KW-1185">Reference proteome</keyword>
<evidence type="ECO:0000313" key="2">
    <source>
        <dbReference type="EMBL" id="KAK3789646.1"/>
    </source>
</evidence>
<feature type="region of interest" description="Disordered" evidence="1">
    <location>
        <begin position="23"/>
        <end position="44"/>
    </location>
</feature>
<evidence type="ECO:0000313" key="3">
    <source>
        <dbReference type="Proteomes" id="UP001283361"/>
    </source>
</evidence>
<name>A0AAE1E0C0_9GAST</name>
<accession>A0AAE1E0C0</accession>
<evidence type="ECO:0000256" key="1">
    <source>
        <dbReference type="SAM" id="MobiDB-lite"/>
    </source>
</evidence>
<sequence length="159" mass="18312">MLHKQSVLQRVVSYYFIQGKNRSSSSSTKEALPISQSSKKQTEAPRIRLPTSFINDDMDRAPCKHNLNNLLALTEQLGVLVGVQISWNFVLPFADEPTTVCVWRLRLAALCFDKDLHLYLWCLHVLMFRLPVKFDQLVSVPDSRLSFFYEAVRIKVKAK</sequence>
<dbReference type="Proteomes" id="UP001283361">
    <property type="component" value="Unassembled WGS sequence"/>
</dbReference>
<reference evidence="2" key="1">
    <citation type="journal article" date="2023" name="G3 (Bethesda)">
        <title>A reference genome for the long-term kleptoplast-retaining sea slug Elysia crispata morphotype clarki.</title>
        <authorList>
            <person name="Eastman K.E."/>
            <person name="Pendleton A.L."/>
            <person name="Shaikh M.A."/>
            <person name="Suttiyut T."/>
            <person name="Ogas R."/>
            <person name="Tomko P."/>
            <person name="Gavelis G."/>
            <person name="Widhalm J.R."/>
            <person name="Wisecaver J.H."/>
        </authorList>
    </citation>
    <scope>NUCLEOTIDE SEQUENCE</scope>
    <source>
        <strain evidence="2">ECLA1</strain>
    </source>
</reference>
<feature type="compositionally biased region" description="Polar residues" evidence="1">
    <location>
        <begin position="23"/>
        <end position="39"/>
    </location>
</feature>
<protein>
    <submittedName>
        <fullName evidence="2">Uncharacterized protein</fullName>
    </submittedName>
</protein>
<proteinExistence type="predicted"/>
<dbReference type="EMBL" id="JAWDGP010001644">
    <property type="protein sequence ID" value="KAK3789646.1"/>
    <property type="molecule type" value="Genomic_DNA"/>
</dbReference>
<dbReference type="AlphaFoldDB" id="A0AAE1E0C0"/>
<organism evidence="2 3">
    <name type="scientific">Elysia crispata</name>
    <name type="common">lettuce slug</name>
    <dbReference type="NCBI Taxonomy" id="231223"/>
    <lineage>
        <taxon>Eukaryota</taxon>
        <taxon>Metazoa</taxon>
        <taxon>Spiralia</taxon>
        <taxon>Lophotrochozoa</taxon>
        <taxon>Mollusca</taxon>
        <taxon>Gastropoda</taxon>
        <taxon>Heterobranchia</taxon>
        <taxon>Euthyneura</taxon>
        <taxon>Panpulmonata</taxon>
        <taxon>Sacoglossa</taxon>
        <taxon>Placobranchoidea</taxon>
        <taxon>Plakobranchidae</taxon>
        <taxon>Elysia</taxon>
    </lineage>
</organism>